<organism evidence="4 5">
    <name type="scientific">Cellulomonas terrae</name>
    <dbReference type="NCBI Taxonomy" id="311234"/>
    <lineage>
        <taxon>Bacteria</taxon>
        <taxon>Bacillati</taxon>
        <taxon>Actinomycetota</taxon>
        <taxon>Actinomycetes</taxon>
        <taxon>Micrococcales</taxon>
        <taxon>Cellulomonadaceae</taxon>
        <taxon>Cellulomonas</taxon>
    </lineage>
</organism>
<dbReference type="EMBL" id="BJWH01000004">
    <property type="protein sequence ID" value="GEL97693.1"/>
    <property type="molecule type" value="Genomic_DNA"/>
</dbReference>
<dbReference type="InterPro" id="IPR019606">
    <property type="entry name" value="GerMN"/>
</dbReference>
<feature type="signal peptide" evidence="2">
    <location>
        <begin position="1"/>
        <end position="20"/>
    </location>
</feature>
<proteinExistence type="predicted"/>
<dbReference type="Pfam" id="PF10647">
    <property type="entry name" value="Gmad1"/>
    <property type="match status" value="1"/>
</dbReference>
<keyword evidence="4" id="KW-0449">Lipoprotein</keyword>
<dbReference type="RefSeq" id="WP_146845242.1">
    <property type="nucleotide sequence ID" value="NZ_BJWH01000004.1"/>
</dbReference>
<dbReference type="OrthoDB" id="3226781at2"/>
<name>A0A511JJ68_9CELL</name>
<evidence type="ECO:0000313" key="4">
    <source>
        <dbReference type="EMBL" id="GEL97693.1"/>
    </source>
</evidence>
<protein>
    <submittedName>
        <fullName evidence="4">Lipoprotein LpqB</fullName>
    </submittedName>
</protein>
<comment type="caution">
    <text evidence="4">The sequence shown here is derived from an EMBL/GenBank/DDBJ whole genome shotgun (WGS) entry which is preliminary data.</text>
</comment>
<feature type="chain" id="PRO_5039596635" evidence="2">
    <location>
        <begin position="21"/>
        <end position="551"/>
    </location>
</feature>
<evidence type="ECO:0000256" key="2">
    <source>
        <dbReference type="SAM" id="SignalP"/>
    </source>
</evidence>
<reference evidence="4 5" key="1">
    <citation type="submission" date="2019-07" db="EMBL/GenBank/DDBJ databases">
        <title>Whole genome shotgun sequence of Cellulomonas terrae NBRC 100819.</title>
        <authorList>
            <person name="Hosoyama A."/>
            <person name="Uohara A."/>
            <person name="Ohji S."/>
            <person name="Ichikawa N."/>
        </authorList>
    </citation>
    <scope>NUCLEOTIDE SEQUENCE [LARGE SCALE GENOMIC DNA]</scope>
    <source>
        <strain evidence="4 5">NBRC 100819</strain>
    </source>
</reference>
<sequence length="551" mass="57250">MIAHRLRRATVALGAVVVLAACTAIPTSGPVQEGDTEVTEPSEIDVLAEGPQPGDTPAEIVDGFLAAGAAGFTDNFGTAREYLAGEAKTTWDPTAGVLVSGAVEPAPTTTETEVTIDVPVEARVGESGVYAEAPPDGRESVTFGMVRNDADEWRIAATPPGLILQQEDFARLYRPASLYFVSPDQRFLVPEERWFPQKNLSTSIVSELLAGPSAWLQDAVVTAVPDGVELNPEAVLIDENDGVAAVRLEPALAVTRADRDLLIAQIEASLRPVRGISSVQVYARDVPLEGSASLESGPGPSSNLELVQDDRLVALADGQIEPVPGLDTLDGLDPRSPARNEDGSVRVMLSGPNRLTTVPTAEVGPQELVTGSSLAAPSVDRFDWAWTAQPASGLVAARVGAPSVQVGADWLEGRAVRAVRVARDGVRIAVVSAGADGVQVDIAAITRDDSGAPQQLGSPVRAGASLVDASSVVWSGESTLAVVGRSVGSANVHLVPVAGPTRPLPEVANLADLAGSTVIYVTTTDGELRRFGTTWAQILGVTGVSYPSFPG</sequence>
<gene>
    <name evidence="4" type="primary">lpqB</name>
    <name evidence="4" type="ORF">CTE05_12400</name>
</gene>
<evidence type="ECO:0000259" key="3">
    <source>
        <dbReference type="SMART" id="SM00909"/>
    </source>
</evidence>
<keyword evidence="2" id="KW-0732">Signal</keyword>
<dbReference type="SMART" id="SM00909">
    <property type="entry name" value="Germane"/>
    <property type="match status" value="1"/>
</dbReference>
<dbReference type="Proteomes" id="UP000321049">
    <property type="component" value="Unassembled WGS sequence"/>
</dbReference>
<feature type="region of interest" description="Disordered" evidence="1">
    <location>
        <begin position="324"/>
        <end position="344"/>
    </location>
</feature>
<dbReference type="Pfam" id="PF25976">
    <property type="entry name" value="LpqB_N"/>
    <property type="match status" value="1"/>
</dbReference>
<dbReference type="InterPro" id="IPR018910">
    <property type="entry name" value="LpqB_C"/>
</dbReference>
<feature type="domain" description="GerMN" evidence="3">
    <location>
        <begin position="201"/>
        <end position="297"/>
    </location>
</feature>
<dbReference type="InterPro" id="IPR059026">
    <property type="entry name" value="LpqB_N"/>
</dbReference>
<accession>A0A511JJ68</accession>
<keyword evidence="5" id="KW-1185">Reference proteome</keyword>
<evidence type="ECO:0000313" key="5">
    <source>
        <dbReference type="Proteomes" id="UP000321049"/>
    </source>
</evidence>
<dbReference type="AlphaFoldDB" id="A0A511JJ68"/>
<dbReference type="Pfam" id="PF10646">
    <property type="entry name" value="Germane"/>
    <property type="match status" value="1"/>
</dbReference>
<feature type="compositionally biased region" description="Basic and acidic residues" evidence="1">
    <location>
        <begin position="332"/>
        <end position="344"/>
    </location>
</feature>
<evidence type="ECO:0000256" key="1">
    <source>
        <dbReference type="SAM" id="MobiDB-lite"/>
    </source>
</evidence>
<dbReference type="PROSITE" id="PS51257">
    <property type="entry name" value="PROKAR_LIPOPROTEIN"/>
    <property type="match status" value="1"/>
</dbReference>